<dbReference type="AlphaFoldDB" id="A0A8A0RPI8"/>
<dbReference type="GO" id="GO:0000731">
    <property type="term" value="P:DNA synthesis involved in DNA repair"/>
    <property type="evidence" value="ECO:0007669"/>
    <property type="project" value="TreeGrafter"/>
</dbReference>
<gene>
    <name evidence="2" type="ORF">H0A61_01678</name>
</gene>
<proteinExistence type="predicted"/>
<dbReference type="SUPFAM" id="SSF52540">
    <property type="entry name" value="P-loop containing nucleoside triphosphate hydrolases"/>
    <property type="match status" value="1"/>
</dbReference>
<feature type="coiled-coil region" evidence="1">
    <location>
        <begin position="422"/>
        <end position="512"/>
    </location>
</feature>
<protein>
    <submittedName>
        <fullName evidence="2">Uncharacterized protein</fullName>
    </submittedName>
</protein>
<dbReference type="PANTHER" id="PTHR32182:SF0">
    <property type="entry name" value="DNA REPLICATION AND REPAIR PROTEIN RECF"/>
    <property type="match status" value="1"/>
</dbReference>
<feature type="coiled-coil region" evidence="1">
    <location>
        <begin position="602"/>
        <end position="643"/>
    </location>
</feature>
<dbReference type="EMBL" id="CP059066">
    <property type="protein sequence ID" value="QSQ09317.1"/>
    <property type="molecule type" value="Genomic_DNA"/>
</dbReference>
<dbReference type="CDD" id="cd07432">
    <property type="entry name" value="PHP_HisPPase"/>
    <property type="match status" value="1"/>
</dbReference>
<accession>A0A8A0RPI8</accession>
<keyword evidence="1" id="KW-0175">Coiled coil</keyword>
<dbReference type="InterPro" id="IPR027417">
    <property type="entry name" value="P-loop_NTPase"/>
</dbReference>
<evidence type="ECO:0000313" key="2">
    <source>
        <dbReference type="EMBL" id="QSQ09317.1"/>
    </source>
</evidence>
<keyword evidence="3" id="KW-1185">Reference proteome</keyword>
<dbReference type="SUPFAM" id="SSF89550">
    <property type="entry name" value="PHP domain-like"/>
    <property type="match status" value="1"/>
</dbReference>
<organism evidence="2 3">
    <name type="scientific">Koleobacter methoxysyntrophicus</name>
    <dbReference type="NCBI Taxonomy" id="2751313"/>
    <lineage>
        <taxon>Bacteria</taxon>
        <taxon>Bacillati</taxon>
        <taxon>Bacillota</taxon>
        <taxon>Clostridia</taxon>
        <taxon>Koleobacterales</taxon>
        <taxon>Koleobacteraceae</taxon>
        <taxon>Koleobacter</taxon>
    </lineage>
</organism>
<dbReference type="InterPro" id="IPR054787">
    <property type="entry name" value="TrlF_ATPase"/>
</dbReference>
<dbReference type="GO" id="GO:0006302">
    <property type="term" value="P:double-strand break repair"/>
    <property type="evidence" value="ECO:0007669"/>
    <property type="project" value="TreeGrafter"/>
</dbReference>
<dbReference type="InterPro" id="IPR016195">
    <property type="entry name" value="Pol/histidinol_Pase-like"/>
</dbReference>
<reference evidence="2" key="1">
    <citation type="submission" date="2020-07" db="EMBL/GenBank/DDBJ databases">
        <title>Koleobacter methoxysyntrophicus gen. nov., sp. nov., a novel anaerobic bacterium isolated from deep subsurface oil field and proposal of Koleobacterales ord. nov. in the phylum Firmicutes.</title>
        <authorList>
            <person name="Sakamoto S."/>
            <person name="Tamaki H."/>
        </authorList>
    </citation>
    <scope>NUCLEOTIDE SEQUENCE</scope>
    <source>
        <strain evidence="2">NRmbB1</strain>
    </source>
</reference>
<sequence length="881" mass="102918">MILEKGAEFIRVDLHTHTKSDKEFKQENWKGDEDFARQYVEQLERQKIKVAAITNHNKFEREEYLKIKKEASKKGILVLPGVEVSIAEGKRGIHLLCIFPEELVNIEEHETQCTIEKFITLLFPTKRFDSNRDPLTSGKSLVDLVDILENSLKCRYMLIPAHVNNCKGMFKEWSFNSIMPFINTDWMRKRIVAFQGINEGTRQAFENEIHKVAKKEKIKKQLLIPAYIDASDSKDLSSVGSKYTYVKLGELSFDALYFALSQHELRVKKGKLPDEKIRRIKKVEFLTQKGLENVNIQFNPCLNNFIGIRGSGKSTIIEALRYAFELEADDDREYKDGLLKEHLGSGGKVIIDIEDKIGNSYRIERIFGERAKVYNASGEYCPGLRPFDLMPVVYYGQKDLQKKMKDPKLQMDFIDHYIKEEIAEVQNRISEKKEEMRKLFDGIKRLRGKVKKQDEFKERLARVEKEIKDFKELGVADKLKLEAAFKKDEIFLERIKNALEEEKRKGQQCKSDILDIIGSISFRKSENNQDLFDKLEKAFDAYKKQVLNIMENLEQARNAMFQEFKSIDLEFRKRREGIAEEVAEIKRNINIKELSPDDYSKKIEEKDKYTAALKEIEKYKDKLRKMEKQKEKLLDELEKLWYQLYQIRVDKAREINESQDIIKVEIKYKDDKDSYYNFLKEDIFKGSGIRSDKILALTEKYIDGIALLDGIFNVKNDELDFLGESQLVKIKEWCAENEYALCVYKVPDTIKIFYNDKPLEHLSLGQRASSLLMLLLTMDNSPLIMDQPEDDLDNQMVYKGLVRELLKLKGKRQIIFATHNSNIPVLGDCDQGIVCRNEEGKIKVETGSIDTKLLQKNIVKIMEGGQDAFNRRKEIYEKWML</sequence>
<dbReference type="Gene3D" id="3.40.50.300">
    <property type="entry name" value="P-loop containing nucleotide triphosphate hydrolases"/>
    <property type="match status" value="2"/>
</dbReference>
<evidence type="ECO:0000256" key="1">
    <source>
        <dbReference type="SAM" id="Coils"/>
    </source>
</evidence>
<dbReference type="PANTHER" id="PTHR32182">
    <property type="entry name" value="DNA REPLICATION AND REPAIR PROTEIN RECF"/>
    <property type="match status" value="1"/>
</dbReference>
<name>A0A8A0RPI8_9FIRM</name>
<dbReference type="Gene3D" id="3.20.20.140">
    <property type="entry name" value="Metal-dependent hydrolases"/>
    <property type="match status" value="1"/>
</dbReference>
<dbReference type="NCBIfam" id="NF045780">
    <property type="entry name" value="TrlF_fam_ATP"/>
    <property type="match status" value="1"/>
</dbReference>
<evidence type="ECO:0000313" key="3">
    <source>
        <dbReference type="Proteomes" id="UP000662904"/>
    </source>
</evidence>
<dbReference type="Proteomes" id="UP000662904">
    <property type="component" value="Chromosome"/>
</dbReference>
<dbReference type="RefSeq" id="WP_206706676.1">
    <property type="nucleotide sequence ID" value="NZ_CP059066.1"/>
</dbReference>
<dbReference type="KEGG" id="kme:H0A61_01678"/>